<sequence length="129" mass="14810">MLKLEQTNQQTDQQTGQKQYLRKEPQLNLLRTITTARLQQTTNDSALACLSFKSVHICTIFYLIQDIIGTNLLTKCHDDQTINGASRVLTRKNSEPTSSHVFQPISIIFELIQDIIGMNLLTIFHEHRK</sequence>
<comment type="caution">
    <text evidence="2">The sequence shown here is derived from an EMBL/GenBank/DDBJ whole genome shotgun (WGS) entry which is preliminary data.</text>
</comment>
<dbReference type="Proteomes" id="UP000828390">
    <property type="component" value="Unassembled WGS sequence"/>
</dbReference>
<evidence type="ECO:0000313" key="3">
    <source>
        <dbReference type="Proteomes" id="UP000828390"/>
    </source>
</evidence>
<evidence type="ECO:0000256" key="1">
    <source>
        <dbReference type="SAM" id="MobiDB-lite"/>
    </source>
</evidence>
<gene>
    <name evidence="2" type="ORF">DPMN_160891</name>
</gene>
<evidence type="ECO:0000313" key="2">
    <source>
        <dbReference type="EMBL" id="KAH3782966.1"/>
    </source>
</evidence>
<name>A0A9D4ER34_DREPO</name>
<accession>A0A9D4ER34</accession>
<organism evidence="2 3">
    <name type="scientific">Dreissena polymorpha</name>
    <name type="common">Zebra mussel</name>
    <name type="synonym">Mytilus polymorpha</name>
    <dbReference type="NCBI Taxonomy" id="45954"/>
    <lineage>
        <taxon>Eukaryota</taxon>
        <taxon>Metazoa</taxon>
        <taxon>Spiralia</taxon>
        <taxon>Lophotrochozoa</taxon>
        <taxon>Mollusca</taxon>
        <taxon>Bivalvia</taxon>
        <taxon>Autobranchia</taxon>
        <taxon>Heteroconchia</taxon>
        <taxon>Euheterodonta</taxon>
        <taxon>Imparidentia</taxon>
        <taxon>Neoheterodontei</taxon>
        <taxon>Myida</taxon>
        <taxon>Dreissenoidea</taxon>
        <taxon>Dreissenidae</taxon>
        <taxon>Dreissena</taxon>
    </lineage>
</organism>
<dbReference type="EMBL" id="JAIWYP010000008">
    <property type="protein sequence ID" value="KAH3782966.1"/>
    <property type="molecule type" value="Genomic_DNA"/>
</dbReference>
<feature type="region of interest" description="Disordered" evidence="1">
    <location>
        <begin position="1"/>
        <end position="20"/>
    </location>
</feature>
<proteinExistence type="predicted"/>
<protein>
    <submittedName>
        <fullName evidence="2">Uncharacterized protein</fullName>
    </submittedName>
</protein>
<dbReference type="AlphaFoldDB" id="A0A9D4ER34"/>
<reference evidence="2" key="1">
    <citation type="journal article" date="2019" name="bioRxiv">
        <title>The Genome of the Zebra Mussel, Dreissena polymorpha: A Resource for Invasive Species Research.</title>
        <authorList>
            <person name="McCartney M.A."/>
            <person name="Auch B."/>
            <person name="Kono T."/>
            <person name="Mallez S."/>
            <person name="Zhang Y."/>
            <person name="Obille A."/>
            <person name="Becker A."/>
            <person name="Abrahante J.E."/>
            <person name="Garbe J."/>
            <person name="Badalamenti J.P."/>
            <person name="Herman A."/>
            <person name="Mangelson H."/>
            <person name="Liachko I."/>
            <person name="Sullivan S."/>
            <person name="Sone E.D."/>
            <person name="Koren S."/>
            <person name="Silverstein K.A.T."/>
            <person name="Beckman K.B."/>
            <person name="Gohl D.M."/>
        </authorList>
    </citation>
    <scope>NUCLEOTIDE SEQUENCE</scope>
    <source>
        <strain evidence="2">Duluth1</strain>
        <tissue evidence="2">Whole animal</tissue>
    </source>
</reference>
<reference evidence="2" key="2">
    <citation type="submission" date="2020-11" db="EMBL/GenBank/DDBJ databases">
        <authorList>
            <person name="McCartney M.A."/>
            <person name="Auch B."/>
            <person name="Kono T."/>
            <person name="Mallez S."/>
            <person name="Becker A."/>
            <person name="Gohl D.M."/>
            <person name="Silverstein K.A.T."/>
            <person name="Koren S."/>
            <person name="Bechman K.B."/>
            <person name="Herman A."/>
            <person name="Abrahante J.E."/>
            <person name="Garbe J."/>
        </authorList>
    </citation>
    <scope>NUCLEOTIDE SEQUENCE</scope>
    <source>
        <strain evidence="2">Duluth1</strain>
        <tissue evidence="2">Whole animal</tissue>
    </source>
</reference>
<feature type="compositionally biased region" description="Low complexity" evidence="1">
    <location>
        <begin position="1"/>
        <end position="19"/>
    </location>
</feature>
<keyword evidence="3" id="KW-1185">Reference proteome</keyword>